<protein>
    <submittedName>
        <fullName evidence="4">Long-chain acyl-CoA synthetase (AMP-forming)</fullName>
    </submittedName>
</protein>
<dbReference type="STRING" id="484498.SAMN05421686_11626"/>
<dbReference type="PANTHER" id="PTHR43201">
    <property type="entry name" value="ACYL-COA SYNTHETASE"/>
    <property type="match status" value="1"/>
</dbReference>
<dbReference type="Pfam" id="PF00501">
    <property type="entry name" value="AMP-binding"/>
    <property type="match status" value="1"/>
</dbReference>
<gene>
    <name evidence="4" type="ORF">SAMN05421686_11626</name>
</gene>
<dbReference type="SUPFAM" id="SSF56801">
    <property type="entry name" value="Acetyl-CoA synthetase-like"/>
    <property type="match status" value="1"/>
</dbReference>
<dbReference type="PANTHER" id="PTHR43201:SF5">
    <property type="entry name" value="MEDIUM-CHAIN ACYL-COA LIGASE ACSF2, MITOCHONDRIAL"/>
    <property type="match status" value="1"/>
</dbReference>
<keyword evidence="2" id="KW-0436">Ligase</keyword>
<dbReference type="AlphaFoldDB" id="A0A1N7Q9E8"/>
<dbReference type="GO" id="GO:0006631">
    <property type="term" value="P:fatty acid metabolic process"/>
    <property type="evidence" value="ECO:0007669"/>
    <property type="project" value="TreeGrafter"/>
</dbReference>
<dbReference type="InterPro" id="IPR042099">
    <property type="entry name" value="ANL_N_sf"/>
</dbReference>
<comment type="similarity">
    <text evidence="1">Belongs to the ATP-dependent AMP-binding enzyme family.</text>
</comment>
<dbReference type="EMBL" id="FTOH01000016">
    <property type="protein sequence ID" value="SIT19465.1"/>
    <property type="molecule type" value="Genomic_DNA"/>
</dbReference>
<reference evidence="5" key="1">
    <citation type="submission" date="2017-01" db="EMBL/GenBank/DDBJ databases">
        <authorList>
            <person name="Varghese N."/>
            <person name="Submissions S."/>
        </authorList>
    </citation>
    <scope>NUCLEOTIDE SEQUENCE [LARGE SCALE GENOMIC DNA]</scope>
    <source>
        <strain evidence="5">DSM 24913</strain>
    </source>
</reference>
<dbReference type="Pfam" id="PF23562">
    <property type="entry name" value="AMP-binding_C_3"/>
    <property type="match status" value="1"/>
</dbReference>
<evidence type="ECO:0000259" key="3">
    <source>
        <dbReference type="Pfam" id="PF00501"/>
    </source>
</evidence>
<sequence length="495" mass="55291">MNADYVNNIIPRLSSSSVKLHFFENGEHVVYDAKAIKRDIARTIELFQKHGLKPGMRIGIVGANSYEWVIVDLACLAYGLLSAGMDAAAGHDIDRIVSECDIDFVYYLDKDEQLNKHFDKSASHDEVELSIDPHRYDGKEAIGLKFTSGSTGHVKAMMLRSTSVSDTLTNVQAMFNHQPGDNILIFLPLYLFQQRFWIYSGILFDHDVIVVPYRFAITAMQRLNPSVVMGVPEFFERLVQDIDAHDEQCKLAFNSLLGNNIRYLWSGSAPLSEDALDKYKQLGIPLYQGYGMNETCIIAKNYPGNNRVGSVGKVVPSKSVLLEGSGQILVRSKHAVTDGYLNVSEEEGRQVFREDGYVATGDIGYLDEDGYLYITGRIKDLIVLSTGKKVAPVPIEKSLEGMAVIERAVVFGSGKHYLTAVLQRKSSSVSTDEIKLAVTESGRNRVADERVHKYIVCDEPMSQENGLLTSQFKVKRDAIWERYGDELLALYESAN</sequence>
<evidence type="ECO:0000313" key="5">
    <source>
        <dbReference type="Proteomes" id="UP000185639"/>
    </source>
</evidence>
<accession>A0A1N7Q9E8</accession>
<proteinExistence type="inferred from homology"/>
<evidence type="ECO:0000313" key="4">
    <source>
        <dbReference type="EMBL" id="SIT19465.1"/>
    </source>
</evidence>
<evidence type="ECO:0000256" key="1">
    <source>
        <dbReference type="ARBA" id="ARBA00006432"/>
    </source>
</evidence>
<dbReference type="RefSeq" id="WP_076518113.1">
    <property type="nucleotide sequence ID" value="NZ_FTOH01000016.1"/>
</dbReference>
<dbReference type="GO" id="GO:0031956">
    <property type="term" value="F:medium-chain fatty acid-CoA ligase activity"/>
    <property type="evidence" value="ECO:0007669"/>
    <property type="project" value="TreeGrafter"/>
</dbReference>
<evidence type="ECO:0000256" key="2">
    <source>
        <dbReference type="ARBA" id="ARBA00022598"/>
    </source>
</evidence>
<dbReference type="Proteomes" id="UP000185639">
    <property type="component" value="Unassembled WGS sequence"/>
</dbReference>
<feature type="domain" description="AMP-dependent synthetase/ligase" evidence="3">
    <location>
        <begin position="41"/>
        <end position="340"/>
    </location>
</feature>
<organism evidence="4 5">
    <name type="scientific">Thalassolituus maritimus</name>
    <dbReference type="NCBI Taxonomy" id="484498"/>
    <lineage>
        <taxon>Bacteria</taxon>
        <taxon>Pseudomonadati</taxon>
        <taxon>Pseudomonadota</taxon>
        <taxon>Gammaproteobacteria</taxon>
        <taxon>Oceanospirillales</taxon>
        <taxon>Oceanospirillaceae</taxon>
        <taxon>Thalassolituus</taxon>
    </lineage>
</organism>
<name>A0A1N7Q9E8_9GAMM</name>
<keyword evidence="5" id="KW-1185">Reference proteome</keyword>
<dbReference type="InterPro" id="IPR000873">
    <property type="entry name" value="AMP-dep_synth/lig_dom"/>
</dbReference>
<dbReference type="Gene3D" id="3.40.50.12780">
    <property type="entry name" value="N-terminal domain of ligase-like"/>
    <property type="match status" value="1"/>
</dbReference>